<dbReference type="InterPro" id="IPR007372">
    <property type="entry name" value="Lipid/polyisoprenoid-bd_YceI"/>
</dbReference>
<dbReference type="Gene3D" id="2.40.128.110">
    <property type="entry name" value="Lipid/polyisoprenoid-binding, YceI-like"/>
    <property type="match status" value="1"/>
</dbReference>
<dbReference type="InterPro" id="IPR036761">
    <property type="entry name" value="TTHA0802/YceI-like_sf"/>
</dbReference>
<dbReference type="KEGG" id="lez:GLE_2747"/>
<dbReference type="Pfam" id="PF04264">
    <property type="entry name" value="YceI"/>
    <property type="match status" value="1"/>
</dbReference>
<organism evidence="1 2">
    <name type="scientific">Lysobacter enzymogenes</name>
    <dbReference type="NCBI Taxonomy" id="69"/>
    <lineage>
        <taxon>Bacteria</taxon>
        <taxon>Pseudomonadati</taxon>
        <taxon>Pseudomonadota</taxon>
        <taxon>Gammaproteobacteria</taxon>
        <taxon>Lysobacterales</taxon>
        <taxon>Lysobacteraceae</taxon>
        <taxon>Lysobacter</taxon>
    </lineage>
</organism>
<dbReference type="Proteomes" id="UP000061569">
    <property type="component" value="Chromosome"/>
</dbReference>
<proteinExistence type="predicted"/>
<gene>
    <name evidence="1" type="ORF">GLE_2747</name>
</gene>
<evidence type="ECO:0000313" key="1">
    <source>
        <dbReference type="EMBL" id="ALN58095.1"/>
    </source>
</evidence>
<dbReference type="SUPFAM" id="SSF101874">
    <property type="entry name" value="YceI-like"/>
    <property type="match status" value="1"/>
</dbReference>
<dbReference type="PATRIC" id="fig|69.6.peg.2705"/>
<dbReference type="SMART" id="SM00867">
    <property type="entry name" value="YceI"/>
    <property type="match status" value="1"/>
</dbReference>
<dbReference type="STRING" id="69.GLE_2747"/>
<dbReference type="EMBL" id="CP013140">
    <property type="protein sequence ID" value="ALN58095.1"/>
    <property type="molecule type" value="Genomic_DNA"/>
</dbReference>
<protein>
    <submittedName>
        <fullName evidence="1">YceI like family</fullName>
    </submittedName>
</protein>
<evidence type="ECO:0000313" key="2">
    <source>
        <dbReference type="Proteomes" id="UP000061569"/>
    </source>
</evidence>
<reference evidence="1 2" key="1">
    <citation type="submission" date="2015-11" db="EMBL/GenBank/DDBJ databases">
        <title>Genome sequences of Lysobacter enzymogenes strain C3 and Lysobacter antibioticus ATCC 29479.</title>
        <authorList>
            <person name="Kobayashi D.Y."/>
        </authorList>
    </citation>
    <scope>NUCLEOTIDE SEQUENCE [LARGE SCALE GENOMIC DNA]</scope>
    <source>
        <strain evidence="1 2">C3</strain>
    </source>
</reference>
<dbReference type="AlphaFoldDB" id="A0A0S2DIM1"/>
<name>A0A0S2DIM1_LYSEN</name>
<accession>A0A0S2DIM1</accession>
<dbReference type="PANTHER" id="PTHR34406">
    <property type="entry name" value="PROTEIN YCEI"/>
    <property type="match status" value="1"/>
</dbReference>
<sequence>MNTSALCLLTSLALFAAAAGAAAAEPATYRIDPSHTYPSFEADHMGGLSKWRGKFNQSVGRIVLDKQAGTGSVEVAIAVASVDFGMDAMNEEAKKATLFDVAQFPTATYKGKLAGFKHGKPDKVVGELTLHGVTRPLDLDIAQFKCMPHPMYKREVCGADAGASFQRDRFGISAGKDYGFDMTVNLRIQVEAIVEESAAAT</sequence>
<dbReference type="OrthoDB" id="9811006at2"/>
<dbReference type="PANTHER" id="PTHR34406:SF2">
    <property type="entry name" value="PERIPLASMIC PROTEIN"/>
    <property type="match status" value="1"/>
</dbReference>